<protein>
    <recommendedName>
        <fullName evidence="3">PqqD family protein</fullName>
    </recommendedName>
</protein>
<dbReference type="EMBL" id="CP101637">
    <property type="protein sequence ID" value="WMT83414.1"/>
    <property type="molecule type" value="Genomic_DNA"/>
</dbReference>
<name>A0ABY9Q754_9FIRM</name>
<dbReference type="Proteomes" id="UP001235030">
    <property type="component" value="Chromosome"/>
</dbReference>
<evidence type="ECO:0000313" key="1">
    <source>
        <dbReference type="EMBL" id="WMT83414.1"/>
    </source>
</evidence>
<organism evidence="1 2">
    <name type="scientific">Terrisporobacter mayombei</name>
    <dbReference type="NCBI Taxonomy" id="1541"/>
    <lineage>
        <taxon>Bacteria</taxon>
        <taxon>Bacillati</taxon>
        <taxon>Bacillota</taxon>
        <taxon>Clostridia</taxon>
        <taxon>Peptostreptococcales</taxon>
        <taxon>Peptostreptococcaceae</taxon>
        <taxon>Terrisporobacter</taxon>
    </lineage>
</organism>
<keyword evidence="2" id="KW-1185">Reference proteome</keyword>
<dbReference type="InterPro" id="IPR008792">
    <property type="entry name" value="PQQD"/>
</dbReference>
<dbReference type="Pfam" id="PF05402">
    <property type="entry name" value="PqqD"/>
    <property type="match status" value="1"/>
</dbReference>
<dbReference type="RefSeq" id="WP_228106028.1">
    <property type="nucleotide sequence ID" value="NZ_CP101637.1"/>
</dbReference>
<dbReference type="InterPro" id="IPR041881">
    <property type="entry name" value="PqqD_sf"/>
</dbReference>
<reference evidence="1 2" key="1">
    <citation type="submission" date="2022-07" db="EMBL/GenBank/DDBJ databases">
        <title>Genome sequence of Terrisporobacter mayombei DSM6539.</title>
        <authorList>
            <person name="Boeer T."/>
            <person name="Bengelsdorf F.R."/>
            <person name="Daniel R."/>
            <person name="Poehlein A."/>
        </authorList>
    </citation>
    <scope>NUCLEOTIDE SEQUENCE [LARGE SCALE GENOMIC DNA]</scope>
    <source>
        <strain evidence="1 2">DSM 6539</strain>
    </source>
</reference>
<gene>
    <name evidence="1" type="ORF">TEMA_39300</name>
</gene>
<accession>A0ABY9Q754</accession>
<sequence length="89" mass="10076">MKIKEGFILRKIAGEDIVVPIGNNIADFNGVIRLNESAAFLWRELQEEISKKDLVNKLKSEYDIGEELAVNDVEDFIKILEENNALEGV</sequence>
<proteinExistence type="predicted"/>
<evidence type="ECO:0000313" key="2">
    <source>
        <dbReference type="Proteomes" id="UP001235030"/>
    </source>
</evidence>
<dbReference type="Gene3D" id="1.10.10.1150">
    <property type="entry name" value="Coenzyme PQQ synthesis protein D (PqqD)"/>
    <property type="match status" value="1"/>
</dbReference>
<evidence type="ECO:0008006" key="3">
    <source>
        <dbReference type="Google" id="ProtNLM"/>
    </source>
</evidence>